<dbReference type="Gene3D" id="3.40.50.300">
    <property type="entry name" value="P-loop containing nucleotide triphosphate hydrolases"/>
    <property type="match status" value="3"/>
</dbReference>
<dbReference type="PANTHER" id="PTHR23359">
    <property type="entry name" value="NUCLEOTIDE KINASE"/>
    <property type="match status" value="1"/>
</dbReference>
<dbReference type="InterPro" id="IPR027417">
    <property type="entry name" value="P-loop_NTPase"/>
</dbReference>
<evidence type="ECO:0000256" key="1">
    <source>
        <dbReference type="ARBA" id="ARBA00022679"/>
    </source>
</evidence>
<organism evidence="5 6">
    <name type="scientific">Polistes dominula</name>
    <name type="common">European paper wasp</name>
    <name type="synonym">Vespa dominula</name>
    <dbReference type="NCBI Taxonomy" id="743375"/>
    <lineage>
        <taxon>Eukaryota</taxon>
        <taxon>Metazoa</taxon>
        <taxon>Ecdysozoa</taxon>
        <taxon>Arthropoda</taxon>
        <taxon>Hexapoda</taxon>
        <taxon>Insecta</taxon>
        <taxon>Pterygota</taxon>
        <taxon>Neoptera</taxon>
        <taxon>Endopterygota</taxon>
        <taxon>Hymenoptera</taxon>
        <taxon>Apocrita</taxon>
        <taxon>Aculeata</taxon>
        <taxon>Vespoidea</taxon>
        <taxon>Vespidae</taxon>
        <taxon>Polistinae</taxon>
        <taxon>Polistini</taxon>
        <taxon>Polistes</taxon>
    </lineage>
</organism>
<sequence>MCNRAIERLRNDSQKEKNKFYVTSSYILRKSFLRFVKGYPRQEYVPFWPPAHSIPNPKANIYYAFNEDTNPFTRFSNTCKCSKNEYQAHFEPPTEPFVHRDPYSEEETRIKYLKTKPVSFVIFGKPGVNSRELAMMIADGWKCVLISPESLVEQEIQSKTKKGKYIEQILHSGQNLTSEIIQNLIQNRINMRDVRHKGYVLEGLPFIPNNSNVDHLFYPKIAELRIKSMINEINTENDHLSTCETILTPSSSNSEDIQKSSCKMRIDPEQDIPNQIDEIFSTWPLKPSIIIYIICPDEDLLKKYELMRTDSLILKSVDSTLSVNTIENIQLFTEDNIDDNIQSSDSNVSDTLKENKEYFSKEMDEILKNVKNRCELYKRLAIPVIDKWILLQNPQNVIRVDGRTNPLQMFEIVSVRLRILSLPRLLLPKRLIERIDELGMVEEEEEEERGKEKEDTRQITLEEELEGMSKENAFREMASKESVGLRFPWRLSRWKFYCPVELAKGRTVEGFSKYSLTFLNNIFFLSSDEALQLFLNNPRTFLLPPNPRLTCKIAIIGPRYSGKSKLSRELAQIFNGTVVDVNNLENNLKKDYINNKIIDGMREMVDDVIRELRMKLEKERKMRQVKKEADLKAWYEDIVLTIQRVMDIVQSENTITPREQYKDIRDELKSLRKILQENNIGHVETDHRLWQEIKKDNNILHAYAPDNLREDEPPIRKLTEHDPEVSNILQNLVKYLYDEPIELSTDEKADLIIKHIENIPYEILEDGINRDGGFVIDDMYMEFDVWTKILKESNIIFEDVVIIFEEEPYYHLIENWQNFQTNYESGENEFNDDMFEDESNIQLEKYLQHLDDYQSTLRNFRYDMKEFNQNVILCEIGSIKNITSHVVKQIKDRYDWKATVMSEEDKENERLIKEEEMIQDNTYTEDEDKTRSIKSQIISKDNRRLGDSNNYCPVVLTKYNILWKGKEDYSAMFMNKIYLLSNERALQEFIDNPSNFSIPLIKPPMVIPPLRISVIGLPGSGKTTLSNALSKEYGLFHVDYMKCLEKYMTSRRMKAFTLKDNLIIPEETELDEIDLPEDINDIRYNTNETFIFMFIKEYIKNGGTLNKYILRECFLNYFQSPFDKCGLVLDAFPICSQDVEMMLEKCMVPEVIIELKCSLEKSLERLLPKYLHFWKEQQEKDKLIEDERYNEEMNNYIKRRDEWIEKIIQEKREQLFNEEEEEEMFEDESYDFSMNNNYFELSTNERIELEEIWREENTEPVRFIDWEDIVTARERISRQLEEMYENNHQKIQFIRTSMENETIPWIEIDGEQSERKMIIQVQRHLENYVFRDTSMFERTYSIDMETAERLLECGYYFLSTFGRWCPVQLYQNKIPIQMFLPMEAKDEVIPVIHRQYIYFLCGQDAASVFIKNPLKYLEQDSVTPLISMNLSIIGPPKCGKTTLAERFAETYGLKLISIDKALQYVTSNYPWTNLATKIESNFENNVTIDNKLMSRAVEMYSINPRTASQGYVLDGFPCNRGQSEELAFLHIRPMIVIDLKADLKFCLECLSYVNKEANKPMDFGVEHLIHLYNQWQIDQDNYRDWLKKFSQNIFEIDASNSKWGVWTYADQVVREKLMNIRRYFREADYDKVHHLKNMCVSPYEFKSCQSIYESYCPVCLLLDDSIVSSGGLIDRIGVVQFREYFYWICTKHKKDFIKDPLRYIPPMNTTILPKIRPRIVDETIDLNHACWARRLQANGCCLVTYVDSLPNRNLISGKIDLAVLYDDKLYLFCSQHCQDQFLLRWMKYCDIQIHFPFNIPDININKLPIIGYLEETVAKCVIKAVNEVAVFRPKIPGLSVAASAAIYMGVLFKIRNVSCTFKEMDIYRKVSERMKARKRIMEMTICNMKHKLNPNLKIPTSYYKMRINVNSDIRRVSSIKFRRTSPTQILDDPEDSS</sequence>
<dbReference type="Pfam" id="PF00406">
    <property type="entry name" value="ADK"/>
    <property type="match status" value="2"/>
</dbReference>
<keyword evidence="4" id="KW-0175">Coiled coil</keyword>
<keyword evidence="3" id="KW-0418">Kinase</keyword>
<evidence type="ECO:0000256" key="3">
    <source>
        <dbReference type="ARBA" id="ARBA00022777"/>
    </source>
</evidence>
<keyword evidence="1" id="KW-0808">Transferase</keyword>
<dbReference type="RefSeq" id="XP_015184560.1">
    <property type="nucleotide sequence ID" value="XM_015329074.1"/>
</dbReference>
<proteinExistence type="predicted"/>
<evidence type="ECO:0000256" key="2">
    <source>
        <dbReference type="ARBA" id="ARBA00022741"/>
    </source>
</evidence>
<protein>
    <submittedName>
        <fullName evidence="6">Adenylate kinase 9-like</fullName>
    </submittedName>
</protein>
<dbReference type="Proteomes" id="UP000694924">
    <property type="component" value="Unplaced"/>
</dbReference>
<evidence type="ECO:0000313" key="5">
    <source>
        <dbReference type="Proteomes" id="UP000694924"/>
    </source>
</evidence>
<gene>
    <name evidence="6" type="primary">LOC107070661</name>
</gene>
<dbReference type="InterPro" id="IPR000850">
    <property type="entry name" value="Adenylat/UMP-CMP_kin"/>
</dbReference>
<dbReference type="GeneID" id="107070661"/>
<evidence type="ECO:0000256" key="4">
    <source>
        <dbReference type="SAM" id="Coils"/>
    </source>
</evidence>
<keyword evidence="5" id="KW-1185">Reference proteome</keyword>
<dbReference type="SUPFAM" id="SSF52540">
    <property type="entry name" value="P-loop containing nucleoside triphosphate hydrolases"/>
    <property type="match status" value="2"/>
</dbReference>
<keyword evidence="2" id="KW-0547">Nucleotide-binding</keyword>
<reference evidence="6" key="1">
    <citation type="submission" date="2025-08" db="UniProtKB">
        <authorList>
            <consortium name="RefSeq"/>
        </authorList>
    </citation>
    <scope>IDENTIFICATION</scope>
    <source>
        <tissue evidence="6">Whole body</tissue>
    </source>
</reference>
<accession>A0ABM1IWH3</accession>
<evidence type="ECO:0000313" key="6">
    <source>
        <dbReference type="RefSeq" id="XP_015184560.1"/>
    </source>
</evidence>
<name>A0ABM1IWH3_POLDO</name>
<feature type="coiled-coil region" evidence="4">
    <location>
        <begin position="1193"/>
        <end position="1228"/>
    </location>
</feature>